<accession>A0A1R0GPF3</accession>
<evidence type="ECO:0000256" key="1">
    <source>
        <dbReference type="SAM" id="MobiDB-lite"/>
    </source>
</evidence>
<name>A0A1R0GPF3_9FUNG</name>
<evidence type="ECO:0000313" key="4">
    <source>
        <dbReference type="Proteomes" id="UP000187455"/>
    </source>
</evidence>
<protein>
    <recommendedName>
        <fullName evidence="5">Transmembrane protein</fullName>
    </recommendedName>
</protein>
<keyword evidence="2" id="KW-0472">Membrane</keyword>
<dbReference type="EMBL" id="LSSL01005537">
    <property type="protein sequence ID" value="OLY78773.1"/>
    <property type="molecule type" value="Genomic_DNA"/>
</dbReference>
<keyword evidence="2" id="KW-1133">Transmembrane helix</keyword>
<evidence type="ECO:0000313" key="3">
    <source>
        <dbReference type="EMBL" id="OLY78773.1"/>
    </source>
</evidence>
<keyword evidence="4" id="KW-1185">Reference proteome</keyword>
<comment type="caution">
    <text evidence="3">The sequence shown here is derived from an EMBL/GenBank/DDBJ whole genome shotgun (WGS) entry which is preliminary data.</text>
</comment>
<sequence length="142" mass="16099">MNEDDSSVGSESMDEKGRRALAKQSHKFNIKSRQFCNIFPELSGVEQNHKAFKTDPAPPKPIVKKITNQTVNPPANIDQPDENLAGHDAEEMIIDELEIVARNIKMKNEAIAYKSQHKWLSRLTLNGVLLVLFIILIIYLFV</sequence>
<reference evidence="3 4" key="1">
    <citation type="journal article" date="2016" name="Mol. Biol. Evol.">
        <title>Genome-Wide Survey of Gut Fungi (Harpellales) Reveals the First Horizontally Transferred Ubiquitin Gene from a Mosquito Host.</title>
        <authorList>
            <person name="Wang Y."/>
            <person name="White M.M."/>
            <person name="Kvist S."/>
            <person name="Moncalvo J.M."/>
        </authorList>
    </citation>
    <scope>NUCLEOTIDE SEQUENCE [LARGE SCALE GENOMIC DNA]</scope>
    <source>
        <strain evidence="3 4">ALG-7-W6</strain>
    </source>
</reference>
<gene>
    <name evidence="3" type="ORF">AYI68_g7170</name>
</gene>
<keyword evidence="2" id="KW-0812">Transmembrane</keyword>
<dbReference type="AlphaFoldDB" id="A0A1R0GPF3"/>
<feature type="region of interest" description="Disordered" evidence="1">
    <location>
        <begin position="1"/>
        <end position="25"/>
    </location>
</feature>
<evidence type="ECO:0000256" key="2">
    <source>
        <dbReference type="SAM" id="Phobius"/>
    </source>
</evidence>
<feature type="transmembrane region" description="Helical" evidence="2">
    <location>
        <begin position="123"/>
        <end position="141"/>
    </location>
</feature>
<proteinExistence type="predicted"/>
<organism evidence="3 4">
    <name type="scientific">Smittium mucronatum</name>
    <dbReference type="NCBI Taxonomy" id="133383"/>
    <lineage>
        <taxon>Eukaryota</taxon>
        <taxon>Fungi</taxon>
        <taxon>Fungi incertae sedis</taxon>
        <taxon>Zoopagomycota</taxon>
        <taxon>Kickxellomycotina</taxon>
        <taxon>Harpellomycetes</taxon>
        <taxon>Harpellales</taxon>
        <taxon>Legeriomycetaceae</taxon>
        <taxon>Smittium</taxon>
    </lineage>
</organism>
<dbReference type="Proteomes" id="UP000187455">
    <property type="component" value="Unassembled WGS sequence"/>
</dbReference>
<evidence type="ECO:0008006" key="5">
    <source>
        <dbReference type="Google" id="ProtNLM"/>
    </source>
</evidence>